<feature type="compositionally biased region" description="Gly residues" evidence="1">
    <location>
        <begin position="128"/>
        <end position="137"/>
    </location>
</feature>
<dbReference type="AlphaFoldDB" id="A0AAD4P3I4"/>
<organism evidence="2 3">
    <name type="scientific">Perilla frutescens var. hirtella</name>
    <name type="common">Perilla citriodora</name>
    <name type="synonym">Perilla setoyensis</name>
    <dbReference type="NCBI Taxonomy" id="608512"/>
    <lineage>
        <taxon>Eukaryota</taxon>
        <taxon>Viridiplantae</taxon>
        <taxon>Streptophyta</taxon>
        <taxon>Embryophyta</taxon>
        <taxon>Tracheophyta</taxon>
        <taxon>Spermatophyta</taxon>
        <taxon>Magnoliopsida</taxon>
        <taxon>eudicotyledons</taxon>
        <taxon>Gunneridae</taxon>
        <taxon>Pentapetalae</taxon>
        <taxon>asterids</taxon>
        <taxon>lamiids</taxon>
        <taxon>Lamiales</taxon>
        <taxon>Lamiaceae</taxon>
        <taxon>Nepetoideae</taxon>
        <taxon>Elsholtzieae</taxon>
        <taxon>Perilla</taxon>
    </lineage>
</organism>
<keyword evidence="3" id="KW-1185">Reference proteome</keyword>
<dbReference type="EMBL" id="SDAM02000175">
    <property type="protein sequence ID" value="KAH6825578.1"/>
    <property type="molecule type" value="Genomic_DNA"/>
</dbReference>
<feature type="region of interest" description="Disordered" evidence="1">
    <location>
        <begin position="203"/>
        <end position="230"/>
    </location>
</feature>
<feature type="compositionally biased region" description="Basic and acidic residues" evidence="1">
    <location>
        <begin position="142"/>
        <end position="152"/>
    </location>
</feature>
<dbReference type="Proteomes" id="UP001190926">
    <property type="component" value="Unassembled WGS sequence"/>
</dbReference>
<feature type="compositionally biased region" description="Basic and acidic residues" evidence="1">
    <location>
        <begin position="80"/>
        <end position="114"/>
    </location>
</feature>
<dbReference type="PANTHER" id="PTHR37187:SF7">
    <property type="entry name" value="EXPRESSED PROTEIN"/>
    <property type="match status" value="1"/>
</dbReference>
<feature type="compositionally biased region" description="Basic residues" evidence="1">
    <location>
        <begin position="1"/>
        <end position="15"/>
    </location>
</feature>
<feature type="compositionally biased region" description="Polar residues" evidence="1">
    <location>
        <begin position="203"/>
        <end position="214"/>
    </location>
</feature>
<accession>A0AAD4P3I4</accession>
<name>A0AAD4P3I4_PERFH</name>
<reference evidence="2 3" key="1">
    <citation type="journal article" date="2021" name="Nat. Commun.">
        <title>Incipient diploidization of the medicinal plant Perilla within 10,000 years.</title>
        <authorList>
            <person name="Zhang Y."/>
            <person name="Shen Q."/>
            <person name="Leng L."/>
            <person name="Zhang D."/>
            <person name="Chen S."/>
            <person name="Shi Y."/>
            <person name="Ning Z."/>
            <person name="Chen S."/>
        </authorList>
    </citation>
    <scope>NUCLEOTIDE SEQUENCE [LARGE SCALE GENOMIC DNA]</scope>
    <source>
        <strain evidence="3">cv. PC099</strain>
    </source>
</reference>
<proteinExistence type="predicted"/>
<gene>
    <name evidence="2" type="ORF">C2S53_017550</name>
</gene>
<comment type="caution">
    <text evidence="2">The sequence shown here is derived from an EMBL/GenBank/DDBJ whole genome shotgun (WGS) entry which is preliminary data.</text>
</comment>
<evidence type="ECO:0000256" key="1">
    <source>
        <dbReference type="SAM" id="MobiDB-lite"/>
    </source>
</evidence>
<dbReference type="PANTHER" id="PTHR37187">
    <property type="entry name" value="EXPRESSED PROTEIN"/>
    <property type="match status" value="1"/>
</dbReference>
<protein>
    <submittedName>
        <fullName evidence="2">Uncharacterized protein</fullName>
    </submittedName>
</protein>
<feature type="compositionally biased region" description="Basic and acidic residues" evidence="1">
    <location>
        <begin position="215"/>
        <end position="227"/>
    </location>
</feature>
<feature type="compositionally biased region" description="Basic and acidic residues" evidence="1">
    <location>
        <begin position="26"/>
        <end position="40"/>
    </location>
</feature>
<evidence type="ECO:0000313" key="3">
    <source>
        <dbReference type="Proteomes" id="UP001190926"/>
    </source>
</evidence>
<evidence type="ECO:0000313" key="2">
    <source>
        <dbReference type="EMBL" id="KAH6825578.1"/>
    </source>
</evidence>
<sequence>MPSGAKKRKAAKKKKENQNQPNNSAHGDEGVKQHDDRESDVGEVSSPTSEDRQKLPMEGEDEEIEKDSGVTGPSPTVEGSRFDNGKEQVRVEESLVKVEKDIKIEDELSVKDGIVDYDEANSKAYDGGSSGSSGGGSSSSDDESHGIKKEQAESSIALVESVDVADSYVVVSTLEENGGKKFSSVCTSEPSVNAASLGKEEANLQSSECTPTTLDSKECVSQEDDRSTSPYIAPRAAEDNGAQHMKDHVVTQPVVAPPFPHPVQKTSWKSCCGLFEVFSGSAA</sequence>
<feature type="region of interest" description="Disordered" evidence="1">
    <location>
        <begin position="1"/>
        <end position="154"/>
    </location>
</feature>